<evidence type="ECO:0000256" key="1">
    <source>
        <dbReference type="ARBA" id="ARBA00008419"/>
    </source>
</evidence>
<dbReference type="GO" id="GO:0004616">
    <property type="term" value="F:phosphogluconate dehydrogenase (decarboxylating) activity"/>
    <property type="evidence" value="ECO:0007669"/>
    <property type="project" value="InterPro"/>
</dbReference>
<keyword evidence="5" id="KW-0311">Gluconate utilization</keyword>
<evidence type="ECO:0000313" key="10">
    <source>
        <dbReference type="Proteomes" id="UP000886842"/>
    </source>
</evidence>
<protein>
    <submittedName>
        <fullName evidence="9">NADP-dependent phosphogluconate dehydrogenase</fullName>
    </submittedName>
</protein>
<dbReference type="SUPFAM" id="SSF48179">
    <property type="entry name" value="6-phosphogluconate dehydrogenase C-terminal domain-like"/>
    <property type="match status" value="1"/>
</dbReference>
<reference evidence="9" key="1">
    <citation type="submission" date="2020-10" db="EMBL/GenBank/DDBJ databases">
        <authorList>
            <person name="Gilroy R."/>
        </authorList>
    </citation>
    <scope>NUCLEOTIDE SEQUENCE</scope>
    <source>
        <strain evidence="9">ChiGjej1B1-24693</strain>
    </source>
</reference>
<dbReference type="GO" id="GO:0006098">
    <property type="term" value="P:pentose-phosphate shunt"/>
    <property type="evidence" value="ECO:0007669"/>
    <property type="project" value="UniProtKB-KW"/>
</dbReference>
<sequence length="273" mass="29153">RTLGGATPAEIADIFREWNTGVLDSFLIEITATVLDKVDARSGKALVDVILDAAAQKGTGTWTVQSALALGVPTGAIAEAVFARAVSSQPEQRAAVRERFGDVAATPVSNRDELVKAVEQALYASKIVAYAQGFDLIRTASNEFDWGVKPGDLATIWRGGCIIRAAFLDRIKQAYEAKPDLANLLVAPDFASDVETAEASWRSVVGQAVAQGVPVPAFSASLAYFDSLRRDRLPAALVQGQRDLFGAHTYKRIDADGSFHIEWSGNGDEVSAD</sequence>
<dbReference type="InterPro" id="IPR006184">
    <property type="entry name" value="6PGdom_BS"/>
</dbReference>
<accession>A0A9D1GW50</accession>
<comment type="pathway">
    <text evidence="7">Carbohydrate degradation; pentose phosphate pathway; D-ribulose 5-phosphate from D-glucose 6-phosphate (oxidative stage).</text>
</comment>
<dbReference type="PANTHER" id="PTHR11811">
    <property type="entry name" value="6-PHOSPHOGLUCONATE DEHYDROGENASE"/>
    <property type="match status" value="1"/>
</dbReference>
<comment type="caution">
    <text evidence="9">The sequence shown here is derived from an EMBL/GenBank/DDBJ whole genome shotgun (WGS) entry which is preliminary data.</text>
</comment>
<evidence type="ECO:0000256" key="2">
    <source>
        <dbReference type="ARBA" id="ARBA00011738"/>
    </source>
</evidence>
<organism evidence="9 10">
    <name type="scientific">Candidatus Avipropionibacterium avicola</name>
    <dbReference type="NCBI Taxonomy" id="2840701"/>
    <lineage>
        <taxon>Bacteria</taxon>
        <taxon>Bacillati</taxon>
        <taxon>Actinomycetota</taxon>
        <taxon>Actinomycetes</taxon>
        <taxon>Propionibacteriales</taxon>
        <taxon>Propionibacteriaceae</taxon>
        <taxon>Propionibacteriaceae incertae sedis</taxon>
        <taxon>Candidatus Avipropionibacterium</taxon>
    </lineage>
</organism>
<dbReference type="InterPro" id="IPR006114">
    <property type="entry name" value="6PGDH_C"/>
</dbReference>
<evidence type="ECO:0000256" key="4">
    <source>
        <dbReference type="ARBA" id="ARBA00023002"/>
    </source>
</evidence>
<evidence type="ECO:0000256" key="6">
    <source>
        <dbReference type="ARBA" id="ARBA00023126"/>
    </source>
</evidence>
<comment type="subunit">
    <text evidence="2">Homodimer.</text>
</comment>
<dbReference type="GO" id="GO:0019521">
    <property type="term" value="P:D-gluconate metabolic process"/>
    <property type="evidence" value="ECO:0007669"/>
    <property type="project" value="UniProtKB-KW"/>
</dbReference>
<dbReference type="InterPro" id="IPR008927">
    <property type="entry name" value="6-PGluconate_DH-like_C_sf"/>
</dbReference>
<comment type="similarity">
    <text evidence="1">Belongs to the 6-phosphogluconate dehydrogenase family.</text>
</comment>
<dbReference type="InterPro" id="IPR006183">
    <property type="entry name" value="Pgluconate_DH"/>
</dbReference>
<reference evidence="9" key="2">
    <citation type="journal article" date="2021" name="PeerJ">
        <title>Extensive microbial diversity within the chicken gut microbiome revealed by metagenomics and culture.</title>
        <authorList>
            <person name="Gilroy R."/>
            <person name="Ravi A."/>
            <person name="Getino M."/>
            <person name="Pursley I."/>
            <person name="Horton D.L."/>
            <person name="Alikhan N.F."/>
            <person name="Baker D."/>
            <person name="Gharbi K."/>
            <person name="Hall N."/>
            <person name="Watson M."/>
            <person name="Adriaenssens E.M."/>
            <person name="Foster-Nyarko E."/>
            <person name="Jarju S."/>
            <person name="Secka A."/>
            <person name="Antonio M."/>
            <person name="Oren A."/>
            <person name="Chaudhuri R.R."/>
            <person name="La Ragione R."/>
            <person name="Hildebrand F."/>
            <person name="Pallen M.J."/>
        </authorList>
    </citation>
    <scope>NUCLEOTIDE SEQUENCE</scope>
    <source>
        <strain evidence="9">ChiGjej1B1-24693</strain>
    </source>
</reference>
<dbReference type="SMART" id="SM01350">
    <property type="entry name" value="6PGD"/>
    <property type="match status" value="1"/>
</dbReference>
<name>A0A9D1GW50_9ACTN</name>
<proteinExistence type="inferred from homology"/>
<dbReference type="EMBL" id="DVLP01000068">
    <property type="protein sequence ID" value="HIT74397.1"/>
    <property type="molecule type" value="Genomic_DNA"/>
</dbReference>
<dbReference type="Gene3D" id="1.20.5.320">
    <property type="entry name" value="6-Phosphogluconate Dehydrogenase, domain 3"/>
    <property type="match status" value="1"/>
</dbReference>
<dbReference type="PROSITE" id="PS00461">
    <property type="entry name" value="6PGD"/>
    <property type="match status" value="1"/>
</dbReference>
<dbReference type="FunFam" id="1.10.1040.10:FF:000032">
    <property type="entry name" value="6-phosphogluconate dehydrogenase, decarboxylating"/>
    <property type="match status" value="1"/>
</dbReference>
<keyword evidence="6" id="KW-0570">Pentose shunt</keyword>
<evidence type="ECO:0000256" key="7">
    <source>
        <dbReference type="ARBA" id="ARBA00060616"/>
    </source>
</evidence>
<keyword evidence="4" id="KW-0560">Oxidoreductase</keyword>
<evidence type="ECO:0000259" key="8">
    <source>
        <dbReference type="SMART" id="SM01350"/>
    </source>
</evidence>
<dbReference type="InterPro" id="IPR013328">
    <property type="entry name" value="6PGD_dom2"/>
</dbReference>
<dbReference type="Proteomes" id="UP000886842">
    <property type="component" value="Unassembled WGS sequence"/>
</dbReference>
<dbReference type="PRINTS" id="PR00076">
    <property type="entry name" value="6PGDHDRGNASE"/>
</dbReference>
<dbReference type="AlphaFoldDB" id="A0A9D1GW50"/>
<keyword evidence="3" id="KW-0521">NADP</keyword>
<dbReference type="Gene3D" id="1.10.1040.10">
    <property type="entry name" value="N-(1-d-carboxylethyl)-l-norvaline Dehydrogenase, domain 2"/>
    <property type="match status" value="1"/>
</dbReference>
<evidence type="ECO:0000256" key="3">
    <source>
        <dbReference type="ARBA" id="ARBA00022857"/>
    </source>
</evidence>
<evidence type="ECO:0000313" key="9">
    <source>
        <dbReference type="EMBL" id="HIT74397.1"/>
    </source>
</evidence>
<gene>
    <name evidence="9" type="ORF">IAA98_02295</name>
</gene>
<dbReference type="Pfam" id="PF00393">
    <property type="entry name" value="6PGD"/>
    <property type="match status" value="1"/>
</dbReference>
<feature type="non-terminal residue" evidence="9">
    <location>
        <position position="1"/>
    </location>
</feature>
<evidence type="ECO:0000256" key="5">
    <source>
        <dbReference type="ARBA" id="ARBA00023064"/>
    </source>
</evidence>
<feature type="domain" description="6-phosphogluconate dehydrogenase C-terminal" evidence="8">
    <location>
        <begin position="1"/>
        <end position="264"/>
    </location>
</feature>